<dbReference type="EMBL" id="PUHY01000006">
    <property type="protein sequence ID" value="PQO36260.1"/>
    <property type="molecule type" value="Genomic_DNA"/>
</dbReference>
<dbReference type="SUPFAM" id="SSF52172">
    <property type="entry name" value="CheY-like"/>
    <property type="match status" value="1"/>
</dbReference>
<dbReference type="PANTHER" id="PTHR44520">
    <property type="entry name" value="RESPONSE REGULATOR RCP1-RELATED"/>
    <property type="match status" value="1"/>
</dbReference>
<keyword evidence="1" id="KW-0597">Phosphoprotein</keyword>
<gene>
    <name evidence="3" type="ORF">C5Y83_10120</name>
</gene>
<dbReference type="Pfam" id="PF00072">
    <property type="entry name" value="Response_reg"/>
    <property type="match status" value="1"/>
</dbReference>
<evidence type="ECO:0000313" key="3">
    <source>
        <dbReference type="EMBL" id="PQO36260.1"/>
    </source>
</evidence>
<dbReference type="Gene3D" id="3.40.50.2300">
    <property type="match status" value="1"/>
</dbReference>
<comment type="caution">
    <text evidence="3">The sequence shown here is derived from an EMBL/GenBank/DDBJ whole genome shotgun (WGS) entry which is preliminary data.</text>
</comment>
<sequence>MVANQITILLVDDDDVDADIIRRAITKQRIANPIVRARDGLEALTVLRGNESEAALNRPYLILLDLNMPRMSGIEFLQELRDDKNLHDSIVFVLSSSLDDRDILKSYEKHVAGYLPKGKFGDPFVDQLNSLQLYWRYIEFPPEH</sequence>
<dbReference type="InterPro" id="IPR011006">
    <property type="entry name" value="CheY-like_superfamily"/>
</dbReference>
<dbReference type="CDD" id="cd17557">
    <property type="entry name" value="REC_Rcp-like"/>
    <property type="match status" value="1"/>
</dbReference>
<reference evidence="3 4" key="1">
    <citation type="submission" date="2018-02" db="EMBL/GenBank/DDBJ databases">
        <title>Comparative genomes isolates from brazilian mangrove.</title>
        <authorList>
            <person name="Araujo J.E."/>
            <person name="Taketani R.G."/>
            <person name="Silva M.C.P."/>
            <person name="Loureco M.V."/>
            <person name="Andreote F.D."/>
        </authorList>
    </citation>
    <scope>NUCLEOTIDE SEQUENCE [LARGE SCALE GENOMIC DNA]</scope>
    <source>
        <strain evidence="3 4">Hex-1 MGV</strain>
    </source>
</reference>
<dbReference type="InterPro" id="IPR001789">
    <property type="entry name" value="Sig_transdc_resp-reg_receiver"/>
</dbReference>
<proteinExistence type="predicted"/>
<dbReference type="SMART" id="SM00448">
    <property type="entry name" value="REC"/>
    <property type="match status" value="1"/>
</dbReference>
<dbReference type="GO" id="GO:0000160">
    <property type="term" value="P:phosphorelay signal transduction system"/>
    <property type="evidence" value="ECO:0007669"/>
    <property type="project" value="InterPro"/>
</dbReference>
<dbReference type="Proteomes" id="UP000238322">
    <property type="component" value="Unassembled WGS sequence"/>
</dbReference>
<evidence type="ECO:0000259" key="2">
    <source>
        <dbReference type="PROSITE" id="PS50110"/>
    </source>
</evidence>
<dbReference type="PANTHER" id="PTHR44520:SF2">
    <property type="entry name" value="RESPONSE REGULATOR RCP1"/>
    <property type="match status" value="1"/>
</dbReference>
<feature type="domain" description="Response regulatory" evidence="2">
    <location>
        <begin position="7"/>
        <end position="132"/>
    </location>
</feature>
<feature type="modified residue" description="4-aspartylphosphate" evidence="1">
    <location>
        <position position="65"/>
    </location>
</feature>
<name>A0A2S8FW28_9BACT</name>
<dbReference type="PROSITE" id="PS50110">
    <property type="entry name" value="RESPONSE_REGULATORY"/>
    <property type="match status" value="1"/>
</dbReference>
<dbReference type="InterPro" id="IPR052893">
    <property type="entry name" value="TCS_response_regulator"/>
</dbReference>
<protein>
    <submittedName>
        <fullName evidence="3">Two-component system response regulator</fullName>
    </submittedName>
</protein>
<evidence type="ECO:0000256" key="1">
    <source>
        <dbReference type="PROSITE-ProRule" id="PRU00169"/>
    </source>
</evidence>
<accession>A0A2S8FW28</accession>
<dbReference type="AlphaFoldDB" id="A0A2S8FW28"/>
<evidence type="ECO:0000313" key="4">
    <source>
        <dbReference type="Proteomes" id="UP000238322"/>
    </source>
</evidence>
<dbReference type="OrthoDB" id="195863at2"/>
<organism evidence="3 4">
    <name type="scientific">Blastopirellula marina</name>
    <dbReference type="NCBI Taxonomy" id="124"/>
    <lineage>
        <taxon>Bacteria</taxon>
        <taxon>Pseudomonadati</taxon>
        <taxon>Planctomycetota</taxon>
        <taxon>Planctomycetia</taxon>
        <taxon>Pirellulales</taxon>
        <taxon>Pirellulaceae</taxon>
        <taxon>Blastopirellula</taxon>
    </lineage>
</organism>